<accession>A0A0E9UZC9</accession>
<proteinExistence type="predicted"/>
<reference evidence="1" key="2">
    <citation type="journal article" date="2015" name="Fish Shellfish Immunol.">
        <title>Early steps in the European eel (Anguilla anguilla)-Vibrio vulnificus interaction in the gills: Role of the RtxA13 toxin.</title>
        <authorList>
            <person name="Callol A."/>
            <person name="Pajuelo D."/>
            <person name="Ebbesson L."/>
            <person name="Teles M."/>
            <person name="MacKenzie S."/>
            <person name="Amaro C."/>
        </authorList>
    </citation>
    <scope>NUCLEOTIDE SEQUENCE</scope>
</reference>
<protein>
    <submittedName>
        <fullName evidence="1">Uncharacterized protein</fullName>
    </submittedName>
</protein>
<evidence type="ECO:0000313" key="1">
    <source>
        <dbReference type="EMBL" id="JAH71167.1"/>
    </source>
</evidence>
<dbReference type="AlphaFoldDB" id="A0A0E9UZC9"/>
<dbReference type="EMBL" id="GBXM01037410">
    <property type="protein sequence ID" value="JAH71167.1"/>
    <property type="molecule type" value="Transcribed_RNA"/>
</dbReference>
<sequence length="27" mass="3251">MVTGKRKLRTWCRHHLQIQGRCSRLVS</sequence>
<organism evidence="1">
    <name type="scientific">Anguilla anguilla</name>
    <name type="common">European freshwater eel</name>
    <name type="synonym">Muraena anguilla</name>
    <dbReference type="NCBI Taxonomy" id="7936"/>
    <lineage>
        <taxon>Eukaryota</taxon>
        <taxon>Metazoa</taxon>
        <taxon>Chordata</taxon>
        <taxon>Craniata</taxon>
        <taxon>Vertebrata</taxon>
        <taxon>Euteleostomi</taxon>
        <taxon>Actinopterygii</taxon>
        <taxon>Neopterygii</taxon>
        <taxon>Teleostei</taxon>
        <taxon>Anguilliformes</taxon>
        <taxon>Anguillidae</taxon>
        <taxon>Anguilla</taxon>
    </lineage>
</organism>
<name>A0A0E9UZC9_ANGAN</name>
<reference evidence="1" key="1">
    <citation type="submission" date="2014-11" db="EMBL/GenBank/DDBJ databases">
        <authorList>
            <person name="Amaro Gonzalez C."/>
        </authorList>
    </citation>
    <scope>NUCLEOTIDE SEQUENCE</scope>
</reference>